<name>A0AAD0K7I9_9ACTN</name>
<dbReference type="PANTHER" id="PTHR30466">
    <property type="entry name" value="FLAVIN REDUCTASE"/>
    <property type="match status" value="1"/>
</dbReference>
<dbReference type="SUPFAM" id="SSF50475">
    <property type="entry name" value="FMN-binding split barrel"/>
    <property type="match status" value="1"/>
</dbReference>
<dbReference type="Gene3D" id="2.30.110.10">
    <property type="entry name" value="Electron Transport, Fmn-binding Protein, Chain A"/>
    <property type="match status" value="1"/>
</dbReference>
<gene>
    <name evidence="4" type="ORF">DLJ61_13170</name>
</gene>
<organism evidence="4 5">
    <name type="scientific">Gordonia terrae</name>
    <dbReference type="NCBI Taxonomy" id="2055"/>
    <lineage>
        <taxon>Bacteria</taxon>
        <taxon>Bacillati</taxon>
        <taxon>Actinomycetota</taxon>
        <taxon>Actinomycetes</taxon>
        <taxon>Mycobacteriales</taxon>
        <taxon>Gordoniaceae</taxon>
        <taxon>Gordonia</taxon>
    </lineage>
</organism>
<dbReference type="GO" id="GO:0010181">
    <property type="term" value="F:FMN binding"/>
    <property type="evidence" value="ECO:0007669"/>
    <property type="project" value="InterPro"/>
</dbReference>
<dbReference type="InterPro" id="IPR002563">
    <property type="entry name" value="Flavin_Rdtase-like_dom"/>
</dbReference>
<keyword evidence="2" id="KW-0560">Oxidoreductase</keyword>
<dbReference type="RefSeq" id="WP_004021275.1">
    <property type="nucleotide sequence ID" value="NZ_CABEIC010000002.1"/>
</dbReference>
<accession>A0AAD0K7I9</accession>
<evidence type="ECO:0000259" key="3">
    <source>
        <dbReference type="SMART" id="SM00903"/>
    </source>
</evidence>
<evidence type="ECO:0000256" key="1">
    <source>
        <dbReference type="ARBA" id="ARBA00008898"/>
    </source>
</evidence>
<dbReference type="GeneID" id="32688730"/>
<sequence>MPTTTTATDSLTTSFRDAMAHVCSPVAVITAFDGDRPHRTTVSAFMSLSMTPPMATIALDQHSELLGVIRRHGSFAINVLGSHQSDVALTFATKGHNKFDGVGWTTTETLPALDGAAIFMSCAAERLVPGGDHTIIVGAVQRVVREESAPLTYHGRGFGTHSPLADVI</sequence>
<feature type="domain" description="Flavin reductase like" evidence="3">
    <location>
        <begin position="19"/>
        <end position="160"/>
    </location>
</feature>
<dbReference type="PANTHER" id="PTHR30466:SF1">
    <property type="entry name" value="FMN REDUCTASE (NADH) RUTF"/>
    <property type="match status" value="1"/>
</dbReference>
<evidence type="ECO:0000313" key="5">
    <source>
        <dbReference type="Proteomes" id="UP000247118"/>
    </source>
</evidence>
<dbReference type="Pfam" id="PF01613">
    <property type="entry name" value="Flavin_Reduct"/>
    <property type="match status" value="1"/>
</dbReference>
<evidence type="ECO:0000313" key="4">
    <source>
        <dbReference type="EMBL" id="AWO84335.1"/>
    </source>
</evidence>
<comment type="similarity">
    <text evidence="1">Belongs to the non-flavoprotein flavin reductase family.</text>
</comment>
<dbReference type="GO" id="GO:0042602">
    <property type="term" value="F:riboflavin reductase (NADPH) activity"/>
    <property type="evidence" value="ECO:0007669"/>
    <property type="project" value="TreeGrafter"/>
</dbReference>
<dbReference type="SMART" id="SM00903">
    <property type="entry name" value="Flavin_Reduct"/>
    <property type="match status" value="1"/>
</dbReference>
<evidence type="ECO:0000256" key="2">
    <source>
        <dbReference type="ARBA" id="ARBA00023002"/>
    </source>
</evidence>
<dbReference type="Proteomes" id="UP000247118">
    <property type="component" value="Chromosome"/>
</dbReference>
<protein>
    <submittedName>
        <fullName evidence="4">Flavin reductase</fullName>
    </submittedName>
</protein>
<proteinExistence type="inferred from homology"/>
<dbReference type="EMBL" id="CP029604">
    <property type="protein sequence ID" value="AWO84335.1"/>
    <property type="molecule type" value="Genomic_DNA"/>
</dbReference>
<dbReference type="AlphaFoldDB" id="A0AAD0K7I9"/>
<dbReference type="InterPro" id="IPR050268">
    <property type="entry name" value="NADH-dep_flavin_reductase"/>
</dbReference>
<dbReference type="KEGG" id="gta:BCM27_13070"/>
<dbReference type="InterPro" id="IPR012349">
    <property type="entry name" value="Split_barrel_FMN-bd"/>
</dbReference>
<reference evidence="4 5" key="1">
    <citation type="submission" date="2018-05" db="EMBL/GenBank/DDBJ databases">
        <title>Complete genome sequence of Gordonia terrae NRRL B-16283.</title>
        <authorList>
            <person name="Garlena R.A."/>
            <person name="Russell D.A."/>
            <person name="Hatfull G.F."/>
        </authorList>
    </citation>
    <scope>NUCLEOTIDE SEQUENCE [LARGE SCALE GENOMIC DNA]</scope>
    <source>
        <strain evidence="4 5">NRRL B-16283</strain>
    </source>
</reference>